<dbReference type="Pfam" id="PF13396">
    <property type="entry name" value="PLDc_N"/>
    <property type="match status" value="1"/>
</dbReference>
<evidence type="ECO:0000259" key="7">
    <source>
        <dbReference type="Pfam" id="PF13396"/>
    </source>
</evidence>
<dbReference type="RefSeq" id="WP_345351093.1">
    <property type="nucleotide sequence ID" value="NZ_BAABFB010000070.1"/>
</dbReference>
<protein>
    <recommendedName>
        <fullName evidence="7">Cardiolipin synthase N-terminal domain-containing protein</fullName>
    </recommendedName>
</protein>
<organism evidence="8 9">
    <name type="scientific">Rhodococcus olei</name>
    <dbReference type="NCBI Taxonomy" id="2161675"/>
    <lineage>
        <taxon>Bacteria</taxon>
        <taxon>Bacillati</taxon>
        <taxon>Actinomycetota</taxon>
        <taxon>Actinomycetes</taxon>
        <taxon>Mycobacteriales</taxon>
        <taxon>Nocardiaceae</taxon>
        <taxon>Rhodococcus</taxon>
    </lineage>
</organism>
<evidence type="ECO:0000256" key="5">
    <source>
        <dbReference type="ARBA" id="ARBA00023136"/>
    </source>
</evidence>
<comment type="caution">
    <text evidence="8">The sequence shown here is derived from an EMBL/GenBank/DDBJ whole genome shotgun (WGS) entry which is preliminary data.</text>
</comment>
<evidence type="ECO:0000256" key="3">
    <source>
        <dbReference type="ARBA" id="ARBA00022692"/>
    </source>
</evidence>
<sequence>MAVFALLVVSFWIGTLLDVVRRADWQVRTLRRSAWIPIVAAIPVIGAVLWLALGRPWGPIPLPEQRVHPAVHFALERERAAARDAEAEFRRRCSERAAEQREAARMQQLYLSIREPEGDSV</sequence>
<evidence type="ECO:0000313" key="9">
    <source>
        <dbReference type="Proteomes" id="UP001501183"/>
    </source>
</evidence>
<evidence type="ECO:0000313" key="8">
    <source>
        <dbReference type="EMBL" id="GAA4487770.1"/>
    </source>
</evidence>
<keyword evidence="9" id="KW-1185">Reference proteome</keyword>
<keyword evidence="5 6" id="KW-0472">Membrane</keyword>
<evidence type="ECO:0000256" key="2">
    <source>
        <dbReference type="ARBA" id="ARBA00022475"/>
    </source>
</evidence>
<keyword evidence="4 6" id="KW-1133">Transmembrane helix</keyword>
<accession>A0ABP8PJI0</accession>
<dbReference type="EMBL" id="BAABFB010000070">
    <property type="protein sequence ID" value="GAA4487770.1"/>
    <property type="molecule type" value="Genomic_DNA"/>
</dbReference>
<comment type="subcellular location">
    <subcellularLocation>
        <location evidence="1">Cell membrane</location>
        <topology evidence="1">Multi-pass membrane protein</topology>
    </subcellularLocation>
</comment>
<reference evidence="9" key="1">
    <citation type="journal article" date="2019" name="Int. J. Syst. Evol. Microbiol.">
        <title>The Global Catalogue of Microorganisms (GCM) 10K type strain sequencing project: providing services to taxonomists for standard genome sequencing and annotation.</title>
        <authorList>
            <consortium name="The Broad Institute Genomics Platform"/>
            <consortium name="The Broad Institute Genome Sequencing Center for Infectious Disease"/>
            <person name="Wu L."/>
            <person name="Ma J."/>
        </authorList>
    </citation>
    <scope>NUCLEOTIDE SEQUENCE [LARGE SCALE GENOMIC DNA]</scope>
    <source>
        <strain evidence="9">JCM 32206</strain>
    </source>
</reference>
<evidence type="ECO:0000256" key="6">
    <source>
        <dbReference type="SAM" id="Phobius"/>
    </source>
</evidence>
<feature type="domain" description="Cardiolipin synthase N-terminal" evidence="7">
    <location>
        <begin position="11"/>
        <end position="55"/>
    </location>
</feature>
<proteinExistence type="predicted"/>
<dbReference type="Proteomes" id="UP001501183">
    <property type="component" value="Unassembled WGS sequence"/>
</dbReference>
<evidence type="ECO:0000256" key="1">
    <source>
        <dbReference type="ARBA" id="ARBA00004651"/>
    </source>
</evidence>
<keyword evidence="3 6" id="KW-0812">Transmembrane</keyword>
<evidence type="ECO:0000256" key="4">
    <source>
        <dbReference type="ARBA" id="ARBA00022989"/>
    </source>
</evidence>
<keyword evidence="2" id="KW-1003">Cell membrane</keyword>
<feature type="transmembrane region" description="Helical" evidence="6">
    <location>
        <begin position="32"/>
        <end position="53"/>
    </location>
</feature>
<gene>
    <name evidence="8" type="ORF">GCM10023094_46630</name>
</gene>
<dbReference type="InterPro" id="IPR027379">
    <property type="entry name" value="CLS_N"/>
</dbReference>
<name>A0ABP8PJI0_9NOCA</name>